<proteinExistence type="predicted"/>
<sequence>MGAFVSQAILLASLHVIFGEETSQFIFDLEKTVERYANDYAKKHGTTVQFFDISAKREELKHRPVYKRHKLTVTATNFQLGEPIGEHYPPTQVYTATFTNGQGSSDTIQTVSQTYTNTESTTTKLVKGFQTNYQTSVTIGVPLVANVGGKFSFDYSLSKTKFDIETKTETLQIDVKVAVPPKRTVQVTWYVTNRVMDFPWSATVIVRGWFAVWFNNGVEGHNLWFFAVSVLANIDENLTVIDHLTVSFEAEGVFRRVATHDSRVFVYDLRSSEREKQTTKRPPKVKRMPPPLE</sequence>
<dbReference type="AlphaFoldDB" id="A0A147BTG4"/>
<accession>A0A147BTG4</accession>
<reference evidence="3" key="1">
    <citation type="journal article" date="2018" name="PLoS Negl. Trop. Dis.">
        <title>Sialome diversity of ticks revealed by RNAseq of single tick salivary glands.</title>
        <authorList>
            <person name="Perner J."/>
            <person name="Kropackova S."/>
            <person name="Kopacek P."/>
            <person name="Ribeiro J.M."/>
        </authorList>
    </citation>
    <scope>NUCLEOTIDE SEQUENCE</scope>
    <source>
        <strain evidence="3">Siblings of single egg batch collected in Ceske Budejovice</strain>
        <tissue evidence="3">Salivary glands</tissue>
    </source>
</reference>
<keyword evidence="2" id="KW-0732">Signal</keyword>
<dbReference type="Pfam" id="PF03318">
    <property type="entry name" value="ETX_MTX2"/>
    <property type="match status" value="1"/>
</dbReference>
<evidence type="ECO:0000256" key="2">
    <source>
        <dbReference type="SAM" id="SignalP"/>
    </source>
</evidence>
<protein>
    <submittedName>
        <fullName evidence="3">Putative cytotoxin-like protein</fullName>
    </submittedName>
</protein>
<feature type="region of interest" description="Disordered" evidence="1">
    <location>
        <begin position="272"/>
        <end position="293"/>
    </location>
</feature>
<organism evidence="3">
    <name type="scientific">Ixodes ricinus</name>
    <name type="common">Common tick</name>
    <name type="synonym">Acarus ricinus</name>
    <dbReference type="NCBI Taxonomy" id="34613"/>
    <lineage>
        <taxon>Eukaryota</taxon>
        <taxon>Metazoa</taxon>
        <taxon>Ecdysozoa</taxon>
        <taxon>Arthropoda</taxon>
        <taxon>Chelicerata</taxon>
        <taxon>Arachnida</taxon>
        <taxon>Acari</taxon>
        <taxon>Parasitiformes</taxon>
        <taxon>Ixodida</taxon>
        <taxon>Ixodoidea</taxon>
        <taxon>Ixodidae</taxon>
        <taxon>Ixodinae</taxon>
        <taxon>Ixodes</taxon>
    </lineage>
</organism>
<dbReference type="Gene3D" id="2.170.15.10">
    <property type="entry name" value="Proaerolysin, chain A, domain 3"/>
    <property type="match status" value="1"/>
</dbReference>
<evidence type="ECO:0000313" key="3">
    <source>
        <dbReference type="EMBL" id="JAR94038.1"/>
    </source>
</evidence>
<evidence type="ECO:0000256" key="1">
    <source>
        <dbReference type="SAM" id="MobiDB-lite"/>
    </source>
</evidence>
<dbReference type="PANTHER" id="PTHR34007:SF1">
    <property type="entry name" value="AEROLYSIN-LIKE PROTEIN-RELATED"/>
    <property type="match status" value="1"/>
</dbReference>
<name>A0A147BTG4_IXORI</name>
<dbReference type="InterPro" id="IPR004991">
    <property type="entry name" value="Aerolysin-like"/>
</dbReference>
<dbReference type="InterPro" id="IPR053280">
    <property type="entry name" value="Aerolysin-like_pore-former"/>
</dbReference>
<dbReference type="SUPFAM" id="SSF56973">
    <property type="entry name" value="Aerolisin/ETX pore-forming domain"/>
    <property type="match status" value="1"/>
</dbReference>
<feature type="chain" id="PRO_5007542855" evidence="2">
    <location>
        <begin position="20"/>
        <end position="293"/>
    </location>
</feature>
<feature type="signal peptide" evidence="2">
    <location>
        <begin position="1"/>
        <end position="19"/>
    </location>
</feature>
<dbReference type="EMBL" id="GEGO01001366">
    <property type="protein sequence ID" value="JAR94038.1"/>
    <property type="molecule type" value="Transcribed_RNA"/>
</dbReference>
<dbReference type="PANTHER" id="PTHR34007">
    <property type="entry name" value="AEROLYSIN-LIKE PROTEIN-RELATED"/>
    <property type="match status" value="1"/>
</dbReference>